<organism evidence="3 4">
    <name type="scientific">Winogradskyella marincola</name>
    <dbReference type="NCBI Taxonomy" id="3037795"/>
    <lineage>
        <taxon>Bacteria</taxon>
        <taxon>Pseudomonadati</taxon>
        <taxon>Bacteroidota</taxon>
        <taxon>Flavobacteriia</taxon>
        <taxon>Flavobacteriales</taxon>
        <taxon>Flavobacteriaceae</taxon>
        <taxon>Winogradskyella</taxon>
    </lineage>
</organism>
<protein>
    <submittedName>
        <fullName evidence="3">Anti-sigma factor</fullName>
    </submittedName>
</protein>
<dbReference type="Proteomes" id="UP001529085">
    <property type="component" value="Unassembled WGS sequence"/>
</dbReference>
<gene>
    <name evidence="3" type="ORF">P7122_11140</name>
</gene>
<evidence type="ECO:0000313" key="3">
    <source>
        <dbReference type="EMBL" id="MDG4716433.1"/>
    </source>
</evidence>
<evidence type="ECO:0000259" key="2">
    <source>
        <dbReference type="Pfam" id="PF10099"/>
    </source>
</evidence>
<feature type="domain" description="Anti-sigma K factor RskA C-terminal" evidence="2">
    <location>
        <begin position="33"/>
        <end position="94"/>
    </location>
</feature>
<feature type="chain" id="PRO_5045407821" evidence="1">
    <location>
        <begin position="23"/>
        <end position="300"/>
    </location>
</feature>
<dbReference type="RefSeq" id="WP_278005878.1">
    <property type="nucleotide sequence ID" value="NZ_JARSBN010000005.1"/>
</dbReference>
<reference evidence="3 4" key="1">
    <citation type="submission" date="2023-03" db="EMBL/GenBank/DDBJ databases">
        <title>Strain YYF002 represents a novel species in the genus Winogradskyella isolated from seawater.</title>
        <authorList>
            <person name="Fu Z.-Y."/>
        </authorList>
    </citation>
    <scope>NUCLEOTIDE SEQUENCE [LARGE SCALE GENOMIC DNA]</scope>
    <source>
        <strain evidence="3 4">YYF002</strain>
    </source>
</reference>
<name>A0ABT6G362_9FLAO</name>
<dbReference type="PROSITE" id="PS51257">
    <property type="entry name" value="PROKAR_LIPOPROTEIN"/>
    <property type="match status" value="1"/>
</dbReference>
<proteinExistence type="predicted"/>
<keyword evidence="4" id="KW-1185">Reference proteome</keyword>
<comment type="caution">
    <text evidence="3">The sequence shown here is derived from an EMBL/GenBank/DDBJ whole genome shotgun (WGS) entry which is preliminary data.</text>
</comment>
<keyword evidence="1" id="KW-0732">Signal</keyword>
<evidence type="ECO:0000256" key="1">
    <source>
        <dbReference type="SAM" id="SignalP"/>
    </source>
</evidence>
<accession>A0ABT6G362</accession>
<evidence type="ECO:0000313" key="4">
    <source>
        <dbReference type="Proteomes" id="UP001529085"/>
    </source>
</evidence>
<dbReference type="InterPro" id="IPR018764">
    <property type="entry name" value="RskA_C"/>
</dbReference>
<feature type="signal peptide" evidence="1">
    <location>
        <begin position="1"/>
        <end position="22"/>
    </location>
</feature>
<dbReference type="EMBL" id="JARSBN010000005">
    <property type="protein sequence ID" value="MDG4716433.1"/>
    <property type="molecule type" value="Genomic_DNA"/>
</dbReference>
<dbReference type="Pfam" id="PF10099">
    <property type="entry name" value="RskA_C"/>
    <property type="match status" value="1"/>
</dbReference>
<sequence length="300" mass="31240">MIKKTFLGLMALSLFAVSCSNDDDNNTSTTSDLTLNLQGLEALGNDYVYEGWIIVDGQPVSTGTFSSVSFPQTFPVSTAQLENATTFVLSIEPAIDPDPAPAATKLLAGDFSGNVANVNSDNIVVGSGSTISTLGASTGKYILATPTDMDDTNEASGVWFLDNTNAPNLVAGLSLPTLADGWKYEGWVVFDGTPISTGTFTSADSADDNATTSLFKGDAGNGPGYPGEDYLQNAPAGLSFPTDLKGRTVVISVEPYPDNSSAPFTLKPLAHMVPANAMDHTVIDMGDGPVETIMGSVTRN</sequence>